<gene>
    <name evidence="1" type="ORF">MRB53_007557</name>
</gene>
<reference evidence="1 2" key="1">
    <citation type="journal article" date="2022" name="Hortic Res">
        <title>A haplotype resolved chromosomal level avocado genome allows analysis of novel avocado genes.</title>
        <authorList>
            <person name="Nath O."/>
            <person name="Fletcher S.J."/>
            <person name="Hayward A."/>
            <person name="Shaw L.M."/>
            <person name="Masouleh A.K."/>
            <person name="Furtado A."/>
            <person name="Henry R.J."/>
            <person name="Mitter N."/>
        </authorList>
    </citation>
    <scope>NUCLEOTIDE SEQUENCE [LARGE SCALE GENOMIC DNA]</scope>
    <source>
        <strain evidence="2">cv. Hass</strain>
    </source>
</reference>
<accession>A0ACC2MKD0</accession>
<sequence>MNMDSLPSHPTEDHCLLNTEIEELHSFILNGREREMIELEKRIKEDQMRLHHLRERMETNDDRGTTKSKKFQEQSLRKMSRPQDEILKYMLKMMAVCKAQGFVYGIVLENGKTVGGASNNLRCWWQEQVKFNLNGPVAITVYQNDNPIPDISNMDNLELASHTLWELQDTTLGSLLSALIQHCNPPQRNYPFGHEVFPPWWPKGDEEWWHQLGIPSPPPYRKPHDLKKDWKITVLTAVIKHMAPDFTKIRNLVRRSKGLQEKMTARDNIIWLSVINQEELVWRHLHSNASPPSLSTEETFYTIGCSTEYDIGVAEQDTPQDFFQPEAREERVTLIGESSGIDSIRKRKQSVEDLLLGQKMYNCKYVLCPYHNPKLGFLDMKARNEHQYKCRFRRYRSPNMEGYTSQANQDVSSLPYAQPNQAQPMHHAQPSPLHLLNAHGDDNIFHVGVETGDVNFENPNNHPCIEQGSQFDQSRMIEQSFENNFTDMNSDFQLGASFENLFDMDFTELPSRGEDGGDLPRHEDRS</sequence>
<evidence type="ECO:0000313" key="1">
    <source>
        <dbReference type="EMBL" id="KAJ8645809.1"/>
    </source>
</evidence>
<keyword evidence="2" id="KW-1185">Reference proteome</keyword>
<proteinExistence type="predicted"/>
<name>A0ACC2MKD0_PERAE</name>
<comment type="caution">
    <text evidence="1">The sequence shown here is derived from an EMBL/GenBank/DDBJ whole genome shotgun (WGS) entry which is preliminary data.</text>
</comment>
<evidence type="ECO:0000313" key="2">
    <source>
        <dbReference type="Proteomes" id="UP001234297"/>
    </source>
</evidence>
<dbReference type="EMBL" id="CM056810">
    <property type="protein sequence ID" value="KAJ8645809.1"/>
    <property type="molecule type" value="Genomic_DNA"/>
</dbReference>
<dbReference type="Proteomes" id="UP001234297">
    <property type="component" value="Chromosome 2"/>
</dbReference>
<protein>
    <submittedName>
        <fullName evidence="1">Uncharacterized protein</fullName>
    </submittedName>
</protein>
<organism evidence="1 2">
    <name type="scientific">Persea americana</name>
    <name type="common">Avocado</name>
    <dbReference type="NCBI Taxonomy" id="3435"/>
    <lineage>
        <taxon>Eukaryota</taxon>
        <taxon>Viridiplantae</taxon>
        <taxon>Streptophyta</taxon>
        <taxon>Embryophyta</taxon>
        <taxon>Tracheophyta</taxon>
        <taxon>Spermatophyta</taxon>
        <taxon>Magnoliopsida</taxon>
        <taxon>Magnoliidae</taxon>
        <taxon>Laurales</taxon>
        <taxon>Lauraceae</taxon>
        <taxon>Persea</taxon>
    </lineage>
</organism>